<keyword evidence="4" id="KW-0808">Transferase</keyword>
<dbReference type="PANTHER" id="PTHR10920:SF18">
    <property type="entry name" value="RRNA METHYLTRANSFERASE 2, MITOCHONDRIAL"/>
    <property type="match status" value="1"/>
</dbReference>
<dbReference type="AlphaFoldDB" id="A0A3S5AB88"/>
<evidence type="ECO:0000256" key="6">
    <source>
        <dbReference type="ARBA" id="ARBA00041184"/>
    </source>
</evidence>
<comment type="caution">
    <text evidence="8">The sequence shown here is derived from an EMBL/GenBank/DDBJ whole genome shotgun (WGS) entry which is preliminary data.</text>
</comment>
<dbReference type="SUPFAM" id="SSF53335">
    <property type="entry name" value="S-adenosyl-L-methionine-dependent methyltransferases"/>
    <property type="match status" value="1"/>
</dbReference>
<feature type="domain" description="Ribosomal RNA methyltransferase FtsJ" evidence="7">
    <location>
        <begin position="28"/>
        <end position="69"/>
    </location>
</feature>
<reference evidence="8" key="1">
    <citation type="submission" date="2018-11" db="EMBL/GenBank/DDBJ databases">
        <authorList>
            <consortium name="Pathogen Informatics"/>
        </authorList>
    </citation>
    <scope>NUCLEOTIDE SEQUENCE</scope>
</reference>
<evidence type="ECO:0000313" key="8">
    <source>
        <dbReference type="EMBL" id="VEL19576.1"/>
    </source>
</evidence>
<protein>
    <recommendedName>
        <fullName evidence="6">rRNA methyltransferase 2, mitochondrial</fullName>
    </recommendedName>
</protein>
<organism evidence="8 9">
    <name type="scientific">Protopolystoma xenopodis</name>
    <dbReference type="NCBI Taxonomy" id="117903"/>
    <lineage>
        <taxon>Eukaryota</taxon>
        <taxon>Metazoa</taxon>
        <taxon>Spiralia</taxon>
        <taxon>Lophotrochozoa</taxon>
        <taxon>Platyhelminthes</taxon>
        <taxon>Monogenea</taxon>
        <taxon>Polyopisthocotylea</taxon>
        <taxon>Polystomatidea</taxon>
        <taxon>Polystomatidae</taxon>
        <taxon>Protopolystoma</taxon>
    </lineage>
</organism>
<evidence type="ECO:0000256" key="4">
    <source>
        <dbReference type="ARBA" id="ARBA00022679"/>
    </source>
</evidence>
<evidence type="ECO:0000256" key="5">
    <source>
        <dbReference type="ARBA" id="ARBA00022691"/>
    </source>
</evidence>
<dbReference type="GO" id="GO:0005739">
    <property type="term" value="C:mitochondrion"/>
    <property type="evidence" value="ECO:0007669"/>
    <property type="project" value="TreeGrafter"/>
</dbReference>
<evidence type="ECO:0000256" key="3">
    <source>
        <dbReference type="ARBA" id="ARBA00022603"/>
    </source>
</evidence>
<keyword evidence="2" id="KW-0698">rRNA processing</keyword>
<dbReference type="InterPro" id="IPR050082">
    <property type="entry name" value="RNA_methyltr_RlmE"/>
</dbReference>
<keyword evidence="9" id="KW-1185">Reference proteome</keyword>
<keyword evidence="5" id="KW-0949">S-adenosyl-L-methionine</keyword>
<dbReference type="Pfam" id="PF01728">
    <property type="entry name" value="FtsJ"/>
    <property type="match status" value="1"/>
</dbReference>
<sequence length="77" mass="8796">MMPAKCLNQWLHRQRTDPYIREARLSSYRCRSAFKLLQLQESLLPTGGLIRPGHVVLDCGAAPGSWSQVSDFKLPLW</sequence>
<dbReference type="GO" id="GO:0008650">
    <property type="term" value="F:rRNA (uridine-2'-O-)-methyltransferase activity"/>
    <property type="evidence" value="ECO:0007669"/>
    <property type="project" value="TreeGrafter"/>
</dbReference>
<dbReference type="Gene3D" id="3.40.50.150">
    <property type="entry name" value="Vaccinia Virus protein VP39"/>
    <property type="match status" value="1"/>
</dbReference>
<keyword evidence="3" id="KW-0489">Methyltransferase</keyword>
<dbReference type="PANTHER" id="PTHR10920">
    <property type="entry name" value="RIBOSOMAL RNA METHYLTRANSFERASE"/>
    <property type="match status" value="1"/>
</dbReference>
<dbReference type="OrthoDB" id="20105at2759"/>
<evidence type="ECO:0000313" key="9">
    <source>
        <dbReference type="Proteomes" id="UP000784294"/>
    </source>
</evidence>
<accession>A0A3S5AB88</accession>
<evidence type="ECO:0000256" key="1">
    <source>
        <dbReference type="ARBA" id="ARBA00009258"/>
    </source>
</evidence>
<dbReference type="InterPro" id="IPR002877">
    <property type="entry name" value="RNA_MeTrfase_FtsJ_dom"/>
</dbReference>
<dbReference type="Proteomes" id="UP000784294">
    <property type="component" value="Unassembled WGS sequence"/>
</dbReference>
<proteinExistence type="inferred from homology"/>
<comment type="similarity">
    <text evidence="1">Belongs to the class I-like SAM-binding methyltransferase superfamily. RNA methyltransferase RlmE family.</text>
</comment>
<dbReference type="InterPro" id="IPR029063">
    <property type="entry name" value="SAM-dependent_MTases_sf"/>
</dbReference>
<dbReference type="EMBL" id="CAAALY010042195">
    <property type="protein sequence ID" value="VEL19576.1"/>
    <property type="molecule type" value="Genomic_DNA"/>
</dbReference>
<evidence type="ECO:0000256" key="2">
    <source>
        <dbReference type="ARBA" id="ARBA00022552"/>
    </source>
</evidence>
<evidence type="ECO:0000259" key="7">
    <source>
        <dbReference type="Pfam" id="PF01728"/>
    </source>
</evidence>
<gene>
    <name evidence="8" type="ORF">PXEA_LOCUS13016</name>
</gene>
<name>A0A3S5AB88_9PLAT</name>